<accession>A0AAW2XLV0</accession>
<protein>
    <submittedName>
        <fullName evidence="1">Uncharacterized protein</fullName>
    </submittedName>
</protein>
<reference evidence="1" key="2">
    <citation type="journal article" date="2024" name="Plant">
        <title>Genomic evolution and insights into agronomic trait innovations of Sesamum species.</title>
        <authorList>
            <person name="Miao H."/>
            <person name="Wang L."/>
            <person name="Qu L."/>
            <person name="Liu H."/>
            <person name="Sun Y."/>
            <person name="Le M."/>
            <person name="Wang Q."/>
            <person name="Wei S."/>
            <person name="Zheng Y."/>
            <person name="Lin W."/>
            <person name="Duan Y."/>
            <person name="Cao H."/>
            <person name="Xiong S."/>
            <person name="Wang X."/>
            <person name="Wei L."/>
            <person name="Li C."/>
            <person name="Ma Q."/>
            <person name="Ju M."/>
            <person name="Zhao R."/>
            <person name="Li G."/>
            <person name="Mu C."/>
            <person name="Tian Q."/>
            <person name="Mei H."/>
            <person name="Zhang T."/>
            <person name="Gao T."/>
            <person name="Zhang H."/>
        </authorList>
    </citation>
    <scope>NUCLEOTIDE SEQUENCE</scope>
    <source>
        <strain evidence="1">KEN1</strain>
    </source>
</reference>
<reference evidence="1" key="1">
    <citation type="submission" date="2020-06" db="EMBL/GenBank/DDBJ databases">
        <authorList>
            <person name="Li T."/>
            <person name="Hu X."/>
            <person name="Zhang T."/>
            <person name="Song X."/>
            <person name="Zhang H."/>
            <person name="Dai N."/>
            <person name="Sheng W."/>
            <person name="Hou X."/>
            <person name="Wei L."/>
        </authorList>
    </citation>
    <scope>NUCLEOTIDE SEQUENCE</scope>
    <source>
        <strain evidence="1">KEN1</strain>
        <tissue evidence="1">Leaf</tissue>
    </source>
</reference>
<gene>
    <name evidence="1" type="ORF">Slati_1363800</name>
</gene>
<sequence length="102" mass="11337">MSYGPTKLAGFKKSKEFQQLLADRALKYYYHGYRTCAGQFTDAGYPPLAASTDFLDINIGLADAPEPDEEVPQRLPESLLHPLPENEAPTGSEDPMVEMLFL</sequence>
<dbReference type="EMBL" id="JACGWN010000004">
    <property type="protein sequence ID" value="KAL0453857.1"/>
    <property type="molecule type" value="Genomic_DNA"/>
</dbReference>
<organism evidence="1">
    <name type="scientific">Sesamum latifolium</name>
    <dbReference type="NCBI Taxonomy" id="2727402"/>
    <lineage>
        <taxon>Eukaryota</taxon>
        <taxon>Viridiplantae</taxon>
        <taxon>Streptophyta</taxon>
        <taxon>Embryophyta</taxon>
        <taxon>Tracheophyta</taxon>
        <taxon>Spermatophyta</taxon>
        <taxon>Magnoliopsida</taxon>
        <taxon>eudicotyledons</taxon>
        <taxon>Gunneridae</taxon>
        <taxon>Pentapetalae</taxon>
        <taxon>asterids</taxon>
        <taxon>lamiids</taxon>
        <taxon>Lamiales</taxon>
        <taxon>Pedaliaceae</taxon>
        <taxon>Sesamum</taxon>
    </lineage>
</organism>
<evidence type="ECO:0000313" key="1">
    <source>
        <dbReference type="EMBL" id="KAL0453857.1"/>
    </source>
</evidence>
<name>A0AAW2XLV0_9LAMI</name>
<comment type="caution">
    <text evidence="1">The sequence shown here is derived from an EMBL/GenBank/DDBJ whole genome shotgun (WGS) entry which is preliminary data.</text>
</comment>
<dbReference type="AlphaFoldDB" id="A0AAW2XLV0"/>
<proteinExistence type="predicted"/>